<organism evidence="9 10">
    <name type="scientific">Coemansia pectinata</name>
    <dbReference type="NCBI Taxonomy" id="1052879"/>
    <lineage>
        <taxon>Eukaryota</taxon>
        <taxon>Fungi</taxon>
        <taxon>Fungi incertae sedis</taxon>
        <taxon>Zoopagomycota</taxon>
        <taxon>Kickxellomycotina</taxon>
        <taxon>Kickxellomycetes</taxon>
        <taxon>Kickxellales</taxon>
        <taxon>Kickxellaceae</taxon>
        <taxon>Coemansia</taxon>
    </lineage>
</organism>
<evidence type="ECO:0000256" key="1">
    <source>
        <dbReference type="ARBA" id="ARBA00022387"/>
    </source>
</evidence>
<feature type="coiled-coil region" evidence="5">
    <location>
        <begin position="168"/>
        <end position="202"/>
    </location>
</feature>
<evidence type="ECO:0000256" key="6">
    <source>
        <dbReference type="SAM" id="MobiDB-lite"/>
    </source>
</evidence>
<dbReference type="InterPro" id="IPR036055">
    <property type="entry name" value="LDL_receptor-like_sf"/>
</dbReference>
<dbReference type="InterPro" id="IPR009011">
    <property type="entry name" value="Man6P_isomerase_rcpt-bd_dom_sf"/>
</dbReference>
<evidence type="ECO:0000313" key="10">
    <source>
        <dbReference type="Proteomes" id="UP001140011"/>
    </source>
</evidence>
<dbReference type="SUPFAM" id="SSF57424">
    <property type="entry name" value="LDL receptor-like module"/>
    <property type="match status" value="1"/>
</dbReference>
<sequence>MLARCSVLALLLSSVLAKSAAIRGLDPLLASKYVPNAAGNFVCLDGSVEIPFARVNDDYCDCPDGSDEPGTSACNNGTFYCANHGHIPSRISSSKVNNGVCDPECCDGSDEYDSLVKCPDVCAELGLKSREEAERRALIEGAGSRRKMELIRQARGLRKTKRDELARKESLLADAVEAYSRAEALKNELEERDNEKARAREGRQSALRDQHLPDLVAYRQFLSKELHRLRAHRDSLILLLRSVRNGHNPEYNDVAVSRLITDYASFTEAYPYIESAALENAAEGSKARAEREALMDKDNADQDDLDFEKCRTAIDIFVSERETLADDIETLAAILAALRDGYNKNYHDLEVKAAVVGFADYESMREKDLAAIAAQSEEIGIDGVRQRVADATAAFDALLVSPIVPPIAPPIAPPQFMTEALPVPDSADSNQELDDARSAYWTAHSAKSTLTSEVSDLKKLLHDTDLGPDDVYLAVKDECISLDTGEYTYEVCLLDRAAQISNKDNSRQDLGSFTGFADEGAHKYENGAKCWNGPERSLRASFVCSDVISVLSITEPEKCEYIAKMTGPFACGSIADNIPPPPPPQSVDHQPEHDEL</sequence>
<evidence type="ECO:0000256" key="3">
    <source>
        <dbReference type="ARBA" id="ARBA00022824"/>
    </source>
</evidence>
<dbReference type="PANTHER" id="PTHR12630:SF1">
    <property type="entry name" value="GLUCOSIDASE 2 SUBUNIT BETA"/>
    <property type="match status" value="1"/>
</dbReference>
<dbReference type="SUPFAM" id="SSF50911">
    <property type="entry name" value="Mannose 6-phosphate receptor domain"/>
    <property type="match status" value="1"/>
</dbReference>
<proteinExistence type="predicted"/>
<evidence type="ECO:0000256" key="4">
    <source>
        <dbReference type="ARBA" id="ARBA00023157"/>
    </source>
</evidence>
<keyword evidence="2 7" id="KW-0732">Signal</keyword>
<accession>A0A9W8GUR4</accession>
<keyword evidence="5" id="KW-0175">Coiled coil</keyword>
<dbReference type="GO" id="GO:0017177">
    <property type="term" value="C:glucosidase II complex"/>
    <property type="evidence" value="ECO:0007669"/>
    <property type="project" value="TreeGrafter"/>
</dbReference>
<protein>
    <recommendedName>
        <fullName evidence="1">Glucosidase 2 subunit beta</fullName>
    </recommendedName>
</protein>
<reference evidence="9" key="1">
    <citation type="submission" date="2022-07" db="EMBL/GenBank/DDBJ databases">
        <title>Phylogenomic reconstructions and comparative analyses of Kickxellomycotina fungi.</title>
        <authorList>
            <person name="Reynolds N.K."/>
            <person name="Stajich J.E."/>
            <person name="Barry K."/>
            <person name="Grigoriev I.V."/>
            <person name="Crous P."/>
            <person name="Smith M.E."/>
        </authorList>
    </citation>
    <scope>NUCLEOTIDE SEQUENCE</scope>
    <source>
        <strain evidence="9">BCRC 34297</strain>
    </source>
</reference>
<dbReference type="InterPro" id="IPR036607">
    <property type="entry name" value="PRKCSH"/>
</dbReference>
<name>A0A9W8GUR4_9FUNG</name>
<dbReference type="AlphaFoldDB" id="A0A9W8GUR4"/>
<dbReference type="Proteomes" id="UP001140011">
    <property type="component" value="Unassembled WGS sequence"/>
</dbReference>
<dbReference type="GO" id="GO:0006491">
    <property type="term" value="P:N-glycan processing"/>
    <property type="evidence" value="ECO:0007669"/>
    <property type="project" value="TreeGrafter"/>
</dbReference>
<evidence type="ECO:0000259" key="8">
    <source>
        <dbReference type="PROSITE" id="PS51914"/>
    </source>
</evidence>
<feature type="region of interest" description="Disordered" evidence="6">
    <location>
        <begin position="573"/>
        <end position="596"/>
    </location>
</feature>
<dbReference type="Gene3D" id="2.70.130.10">
    <property type="entry name" value="Mannose-6-phosphate receptor binding domain"/>
    <property type="match status" value="1"/>
</dbReference>
<evidence type="ECO:0000256" key="5">
    <source>
        <dbReference type="SAM" id="Coils"/>
    </source>
</evidence>
<dbReference type="InterPro" id="IPR044865">
    <property type="entry name" value="MRH_dom"/>
</dbReference>
<dbReference type="Pfam" id="PF13015">
    <property type="entry name" value="PRKCSH_1"/>
    <property type="match status" value="1"/>
</dbReference>
<feature type="domain" description="MRH" evidence="8">
    <location>
        <begin position="477"/>
        <end position="573"/>
    </location>
</feature>
<keyword evidence="10" id="KW-1185">Reference proteome</keyword>
<dbReference type="PROSITE" id="PS51914">
    <property type="entry name" value="MRH"/>
    <property type="match status" value="1"/>
</dbReference>
<feature type="signal peptide" evidence="7">
    <location>
        <begin position="1"/>
        <end position="17"/>
    </location>
</feature>
<dbReference type="OrthoDB" id="28322at2759"/>
<dbReference type="InterPro" id="IPR028146">
    <property type="entry name" value="PRKCSH_N"/>
</dbReference>
<dbReference type="InterPro" id="IPR039794">
    <property type="entry name" value="Gtb1-like"/>
</dbReference>
<feature type="chain" id="PRO_5040881177" description="Glucosidase 2 subunit beta" evidence="7">
    <location>
        <begin position="18"/>
        <end position="596"/>
    </location>
</feature>
<keyword evidence="4" id="KW-1015">Disulfide bond</keyword>
<evidence type="ECO:0000256" key="2">
    <source>
        <dbReference type="ARBA" id="ARBA00022729"/>
    </source>
</evidence>
<dbReference type="Pfam" id="PF12999">
    <property type="entry name" value="PRKCSH-like"/>
    <property type="match status" value="1"/>
</dbReference>
<gene>
    <name evidence="9" type="ORF">GGI19_005111</name>
</gene>
<keyword evidence="3" id="KW-0256">Endoplasmic reticulum</keyword>
<dbReference type="PANTHER" id="PTHR12630">
    <property type="entry name" value="N-LINKED OLIGOSACCHARIDE PROCESSING"/>
    <property type="match status" value="1"/>
</dbReference>
<comment type="caution">
    <text evidence="9">The sequence shown here is derived from an EMBL/GenBank/DDBJ whole genome shotgun (WGS) entry which is preliminary data.</text>
</comment>
<evidence type="ECO:0000313" key="9">
    <source>
        <dbReference type="EMBL" id="KAJ2750434.1"/>
    </source>
</evidence>
<dbReference type="EMBL" id="JANBUH010000563">
    <property type="protein sequence ID" value="KAJ2750434.1"/>
    <property type="molecule type" value="Genomic_DNA"/>
</dbReference>
<evidence type="ECO:0000256" key="7">
    <source>
        <dbReference type="SAM" id="SignalP"/>
    </source>
</evidence>